<dbReference type="AlphaFoldDB" id="A0A9Q3M7M1"/>
<organism evidence="2 4">
    <name type="scientific">Rhizobium lentis</name>
    <dbReference type="NCBI Taxonomy" id="1138194"/>
    <lineage>
        <taxon>Bacteria</taxon>
        <taxon>Pseudomonadati</taxon>
        <taxon>Pseudomonadota</taxon>
        <taxon>Alphaproteobacteria</taxon>
        <taxon>Hyphomicrobiales</taxon>
        <taxon>Rhizobiaceae</taxon>
        <taxon>Rhizobium/Agrobacterium group</taxon>
        <taxon>Rhizobium</taxon>
    </lineage>
</organism>
<dbReference type="RefSeq" id="WP_207241243.1">
    <property type="nucleotide sequence ID" value="NZ_CP071454.1"/>
</dbReference>
<evidence type="ECO:0000313" key="2">
    <source>
        <dbReference type="EMBL" id="MBX5022816.1"/>
    </source>
</evidence>
<comment type="caution">
    <text evidence="2">The sequence shown here is derived from an EMBL/GenBank/DDBJ whole genome shotgun (WGS) entry which is preliminary data.</text>
</comment>
<feature type="region of interest" description="Disordered" evidence="1">
    <location>
        <begin position="1"/>
        <end position="45"/>
    </location>
</feature>
<dbReference type="Proteomes" id="UP000749740">
    <property type="component" value="Unassembled WGS sequence"/>
</dbReference>
<dbReference type="EMBL" id="JABDYF010000002">
    <property type="protein sequence ID" value="MBX5088972.1"/>
    <property type="molecule type" value="Genomic_DNA"/>
</dbReference>
<evidence type="ECO:0000313" key="3">
    <source>
        <dbReference type="EMBL" id="MBX5088972.1"/>
    </source>
</evidence>
<keyword evidence="5" id="KW-1185">Reference proteome</keyword>
<accession>A0A9Q3M7M1</accession>
<evidence type="ECO:0000313" key="5">
    <source>
        <dbReference type="Proteomes" id="UP000770629"/>
    </source>
</evidence>
<gene>
    <name evidence="3" type="ORF">HJB60_07295</name>
    <name evidence="2" type="ORF">HJB63_09550</name>
</gene>
<dbReference type="Proteomes" id="UP000770629">
    <property type="component" value="Unassembled WGS sequence"/>
</dbReference>
<dbReference type="EMBL" id="JABDYC010000002">
    <property type="protein sequence ID" value="MBX5022816.1"/>
    <property type="molecule type" value="Genomic_DNA"/>
</dbReference>
<protein>
    <submittedName>
        <fullName evidence="2">Uncharacterized protein</fullName>
    </submittedName>
</protein>
<sequence length="45" mass="4658">MSSEADGDGMPVTTLRPEDAIAVSAMPTLAGPRVTPSTAKTQSRR</sequence>
<name>A0A9Q3M7M1_9HYPH</name>
<evidence type="ECO:0000256" key="1">
    <source>
        <dbReference type="SAM" id="MobiDB-lite"/>
    </source>
</evidence>
<evidence type="ECO:0000313" key="4">
    <source>
        <dbReference type="Proteomes" id="UP000749740"/>
    </source>
</evidence>
<feature type="compositionally biased region" description="Polar residues" evidence="1">
    <location>
        <begin position="35"/>
        <end position="45"/>
    </location>
</feature>
<proteinExistence type="predicted"/>
<dbReference type="GeneID" id="66141122"/>
<reference evidence="2 5" key="1">
    <citation type="submission" date="2020-04" db="EMBL/GenBank/DDBJ databases">
        <title>Global-level population genomics: horizontal gene transfer, symbiosis and evolution in Rhizobia.</title>
        <authorList>
            <person name="Gai Y."/>
        </authorList>
    </citation>
    <scope>NUCLEOTIDE SEQUENCE</scope>
    <source>
        <strain evidence="3 5">BLR33</strain>
        <strain evidence="2">BLR57</strain>
    </source>
</reference>